<sequence length="468" mass="55009">MNKEDSWVDLFFSSIPPEFVNDIKGDQHFQPFRPDDENWRLGGLADKTRWVDENKIQVFWLVRNGRKKYIGKVFPDYTEKQAVEQLYRIRVSKPYTPQIIGDAVHEFDRFYREARAYSHIDQFCPRGERVYFPKFHGVVTEMPRSRFSSGYAKRRAIVLEAIRPKLCSRRILAEDVPSFLEDFSGINPALSTFEREWYSSLLNDRLRRLEALHRIGVTHGDVKDCHFRLPGDMYDTVLYDFSESYTFSPKWPFRVNSGRPRPLRSISEGERKRVRIQVEERAISRDFRSHLINLSSQNIVDGALYQSLDEEKELLELVLLKVYNRPDYFSMPTLNSVFPFLEKVCPKSDPGWCIRRGRLLRYYESVWAVPCDHVDRPASILFNGDMQFETVELRDSPYYILCLIPRSWNLSWRTDYESASTNRELGHKLRQACLLLVSSECSGYVFRRSDFEESTYTSSLADCSISTT</sequence>
<dbReference type="Proteomes" id="UP000325945">
    <property type="component" value="Unassembled WGS sequence"/>
</dbReference>
<organism evidence="1 2">
    <name type="scientific">Aspergillus sergii</name>
    <dbReference type="NCBI Taxonomy" id="1034303"/>
    <lineage>
        <taxon>Eukaryota</taxon>
        <taxon>Fungi</taxon>
        <taxon>Dikarya</taxon>
        <taxon>Ascomycota</taxon>
        <taxon>Pezizomycotina</taxon>
        <taxon>Eurotiomycetes</taxon>
        <taxon>Eurotiomycetidae</taxon>
        <taxon>Eurotiales</taxon>
        <taxon>Aspergillaceae</taxon>
        <taxon>Aspergillus</taxon>
        <taxon>Aspergillus subgen. Circumdati</taxon>
    </lineage>
</organism>
<accession>A0A5N6XJN1</accession>
<evidence type="ECO:0008006" key="3">
    <source>
        <dbReference type="Google" id="ProtNLM"/>
    </source>
</evidence>
<dbReference type="InterPro" id="IPR011009">
    <property type="entry name" value="Kinase-like_dom_sf"/>
</dbReference>
<dbReference type="SUPFAM" id="SSF56112">
    <property type="entry name" value="Protein kinase-like (PK-like)"/>
    <property type="match status" value="1"/>
</dbReference>
<dbReference type="AlphaFoldDB" id="A0A5N6XJN1"/>
<gene>
    <name evidence="1" type="ORF">BDV39DRAFT_165807</name>
</gene>
<evidence type="ECO:0000313" key="1">
    <source>
        <dbReference type="EMBL" id="KAE8333455.1"/>
    </source>
</evidence>
<reference evidence="2" key="1">
    <citation type="submission" date="2019-04" db="EMBL/GenBank/DDBJ databases">
        <title>Friends and foes A comparative genomics studyof 23 Aspergillus species from section Flavi.</title>
        <authorList>
            <consortium name="DOE Joint Genome Institute"/>
            <person name="Kjaerbolling I."/>
            <person name="Vesth T."/>
            <person name="Frisvad J.C."/>
            <person name="Nybo J.L."/>
            <person name="Theobald S."/>
            <person name="Kildgaard S."/>
            <person name="Isbrandt T."/>
            <person name="Kuo A."/>
            <person name="Sato A."/>
            <person name="Lyhne E.K."/>
            <person name="Kogle M.E."/>
            <person name="Wiebenga A."/>
            <person name="Kun R.S."/>
            <person name="Lubbers R.J."/>
            <person name="Makela M.R."/>
            <person name="Barry K."/>
            <person name="Chovatia M."/>
            <person name="Clum A."/>
            <person name="Daum C."/>
            <person name="Haridas S."/>
            <person name="He G."/>
            <person name="LaButti K."/>
            <person name="Lipzen A."/>
            <person name="Mondo S."/>
            <person name="Riley R."/>
            <person name="Salamov A."/>
            <person name="Simmons B.A."/>
            <person name="Magnuson J.K."/>
            <person name="Henrissat B."/>
            <person name="Mortensen U.H."/>
            <person name="Larsen T.O."/>
            <person name="Devries R.P."/>
            <person name="Grigoriev I.V."/>
            <person name="Machida M."/>
            <person name="Baker S.E."/>
            <person name="Andersen M.R."/>
        </authorList>
    </citation>
    <scope>NUCLEOTIDE SEQUENCE [LARGE SCALE GENOMIC DNA]</scope>
    <source>
        <strain evidence="2">CBS 130017</strain>
    </source>
</reference>
<keyword evidence="2" id="KW-1185">Reference proteome</keyword>
<name>A0A5N6XJN1_9EURO</name>
<evidence type="ECO:0000313" key="2">
    <source>
        <dbReference type="Proteomes" id="UP000325945"/>
    </source>
</evidence>
<dbReference type="EMBL" id="ML741762">
    <property type="protein sequence ID" value="KAE8333455.1"/>
    <property type="molecule type" value="Genomic_DNA"/>
</dbReference>
<protein>
    <recommendedName>
        <fullName evidence="3">Protein kinase domain-containing protein</fullName>
    </recommendedName>
</protein>
<proteinExistence type="predicted"/>